<dbReference type="PANTHER" id="PTHR14492:SF4">
    <property type="entry name" value="CILIOGENESIS AND PLANAR POLARITY EFFECTOR 1"/>
    <property type="match status" value="1"/>
</dbReference>
<organism evidence="1 2">
    <name type="scientific">Xenoophorus captivus</name>
    <dbReference type="NCBI Taxonomy" id="1517983"/>
    <lineage>
        <taxon>Eukaryota</taxon>
        <taxon>Metazoa</taxon>
        <taxon>Chordata</taxon>
        <taxon>Craniata</taxon>
        <taxon>Vertebrata</taxon>
        <taxon>Euteleostomi</taxon>
        <taxon>Actinopterygii</taxon>
        <taxon>Neopterygii</taxon>
        <taxon>Teleostei</taxon>
        <taxon>Neoteleostei</taxon>
        <taxon>Acanthomorphata</taxon>
        <taxon>Ovalentaria</taxon>
        <taxon>Atherinomorphae</taxon>
        <taxon>Cyprinodontiformes</taxon>
        <taxon>Goodeidae</taxon>
        <taxon>Xenoophorus</taxon>
    </lineage>
</organism>
<proteinExistence type="predicted"/>
<dbReference type="InterPro" id="IPR028236">
    <property type="entry name" value="CPLANE1"/>
</dbReference>
<dbReference type="Proteomes" id="UP001434883">
    <property type="component" value="Unassembled WGS sequence"/>
</dbReference>
<evidence type="ECO:0000313" key="2">
    <source>
        <dbReference type="Proteomes" id="UP001434883"/>
    </source>
</evidence>
<accession>A0ABV0QW82</accession>
<keyword evidence="2" id="KW-1185">Reference proteome</keyword>
<reference evidence="1 2" key="1">
    <citation type="submission" date="2021-06" db="EMBL/GenBank/DDBJ databases">
        <authorList>
            <person name="Palmer J.M."/>
        </authorList>
    </citation>
    <scope>NUCLEOTIDE SEQUENCE [LARGE SCALE GENOMIC DNA]</scope>
    <source>
        <strain evidence="1 2">XC_2019</strain>
        <tissue evidence="1">Muscle</tissue>
    </source>
</reference>
<dbReference type="PANTHER" id="PTHR14492">
    <property type="entry name" value="JBTS17"/>
    <property type="match status" value="1"/>
</dbReference>
<comment type="caution">
    <text evidence="1">The sequence shown here is derived from an EMBL/GenBank/DDBJ whole genome shotgun (WGS) entry which is preliminary data.</text>
</comment>
<sequence>MRVLLAAISGQVFLWEYTEGRYFPGLRDGPVKGRWAHLLPLEETILPSTNGKEASQLTIFVMADICLSAFVFTSGKQLVVTILKIQWSQGISSNLGGRGSQKMDIPSKYVRSYWISSVSWSAEGLFFACVLKRGSLLMLARLGGLLTLTSSGCNVDFGLAQFLPLHPLVTYRPRLSAENGEICNSSLSVRDLLRQRFSVTWHPRLLYLIVSDGYMATVMKVQDRHSPALFLKAVLNETCKDLEKASCKLEKSQVHVKAWLESMSWFNSDSSLEELSATVTCRPKGSESTNPAAKDPTRLPLFLQDQQTLGGTRELLESMQAFFEEESDLEGLPAGSHVLDGGRLEFASMFDTLHAMDSHSEFVVDTNHKSGQTEKKNPLYLELGKVQRKLLTAWVFAMSVGDAVEDIKMYHLKNNNCNESSLETGWFP</sequence>
<evidence type="ECO:0000313" key="1">
    <source>
        <dbReference type="EMBL" id="MEQ2199663.1"/>
    </source>
</evidence>
<name>A0ABV0QW82_9TELE</name>
<dbReference type="EMBL" id="JAHRIN010025394">
    <property type="protein sequence ID" value="MEQ2199663.1"/>
    <property type="molecule type" value="Genomic_DNA"/>
</dbReference>
<gene>
    <name evidence="1" type="ORF">XENOCAPTIV_007562</name>
</gene>
<protein>
    <submittedName>
        <fullName evidence="1">Uncharacterized protein</fullName>
    </submittedName>
</protein>